<comment type="caution">
    <text evidence="4">The sequence shown here is derived from an EMBL/GenBank/DDBJ whole genome shotgun (WGS) entry which is preliminary data.</text>
</comment>
<dbReference type="InterPro" id="IPR052720">
    <property type="entry name" value="Glycosyl_hydrolase_97"/>
</dbReference>
<dbReference type="InterPro" id="IPR029483">
    <property type="entry name" value="GH97_C"/>
</dbReference>
<dbReference type="PANTHER" id="PTHR35803">
    <property type="entry name" value="GLUCAN 1,4-ALPHA-GLUCOSIDASE SUSB-RELATED"/>
    <property type="match status" value="1"/>
</dbReference>
<dbReference type="InterPro" id="IPR017853">
    <property type="entry name" value="GH"/>
</dbReference>
<dbReference type="Gene3D" id="2.70.98.10">
    <property type="match status" value="1"/>
</dbReference>
<sequence length="702" mass="78772">MTPSYLQPAALCAGVDTRAQFNKPIIGLTYALALCGLTLSSMVNAKTVQVSSPDTHIYISLTDDSGHPEYHIQFNGKTVINPSKLGLVFAQLGELGSEFTIKNVTRNSVDQTWQQPWGERENVRDHYNRIVATLSNGKLDFDIEFKAFNDGIGFRYVVPKQAGLTSTPKLDITDELTEFVIPNPQQTTAWWIPGRGWNRYEYLYRTTTLDKIDRAHTPMTFRTADGVHMSIHEAALTDYAAMVLNQGRDGTLRADLTPWSDGIRVKTQPGFSSPWRTIQIANDAPGLLNSDLILNLNEPNKLGDVSWVQPGKYVGIWWGMHLNENTWGSGPKHGATTSETKRYMDFAAQYGFDGVLVEGWNEGWDGSWFHNGDVFSFTQAYPDFDMEAISQYGKSKNVRLIGHHETSGSVTNYRNQMSDAYDLYKKHGVTQIKTGYVADGGDIKRIDENGITRHEWHDGQFMVNEYLHSVTEAAKRGISINTHEPIKDTGLRRTYPNWIAREGARGQEFNAWGSPPNTPEHTAILPYTRMLAGPMDFTPGIFNLAPEGLEAINRVNTTLTKQLALYVVLYSPIQMAADLPRNYVQRLDAFQFIQDVPTDWNDSIALAGDIGDYVAFARKQRDAEDWYLGALTDEKPRKISIKLDFLTPGKQYQAQIYRDGEKADWLSNPYDYVIETQTVTATDSLTLSLAPSGGTAIRFKAL</sequence>
<gene>
    <name evidence="4" type="primary">susB</name>
    <name evidence="4" type="ORF">GCM10009410_17290</name>
</gene>
<reference evidence="5" key="1">
    <citation type="journal article" date="2019" name="Int. J. Syst. Evol. Microbiol.">
        <title>The Global Catalogue of Microorganisms (GCM) 10K type strain sequencing project: providing services to taxonomists for standard genome sequencing and annotation.</title>
        <authorList>
            <consortium name="The Broad Institute Genomics Platform"/>
            <consortium name="The Broad Institute Genome Sequencing Center for Infectious Disease"/>
            <person name="Wu L."/>
            <person name="Ma J."/>
        </authorList>
    </citation>
    <scope>NUCLEOTIDE SEQUENCE [LARGE SCALE GENOMIC DNA]</scope>
    <source>
        <strain evidence="5">JCM 32305</strain>
    </source>
</reference>
<dbReference type="Pfam" id="PF10566">
    <property type="entry name" value="Glyco_hydro_97"/>
    <property type="match status" value="1"/>
</dbReference>
<feature type="domain" description="Glycosyl-hydrolase 97 catalytic" evidence="1">
    <location>
        <begin position="317"/>
        <end position="504"/>
    </location>
</feature>
<dbReference type="Gene3D" id="3.20.20.70">
    <property type="entry name" value="Aldolase class I"/>
    <property type="match status" value="1"/>
</dbReference>
<dbReference type="InterPro" id="IPR014718">
    <property type="entry name" value="GH-type_carb-bd"/>
</dbReference>
<dbReference type="Pfam" id="PF14509">
    <property type="entry name" value="GH97_C"/>
    <property type="match status" value="1"/>
</dbReference>
<protein>
    <submittedName>
        <fullName evidence="4">Alpha-glucosidase</fullName>
    </submittedName>
</protein>
<organism evidence="4 5">
    <name type="scientific">Shewanella ulleungensis</name>
    <dbReference type="NCBI Taxonomy" id="2282699"/>
    <lineage>
        <taxon>Bacteria</taxon>
        <taxon>Pseudomonadati</taxon>
        <taxon>Pseudomonadota</taxon>
        <taxon>Gammaproteobacteria</taxon>
        <taxon>Alteromonadales</taxon>
        <taxon>Shewanellaceae</taxon>
        <taxon>Shewanella</taxon>
    </lineage>
</organism>
<name>A0ABQ2QJV8_9GAMM</name>
<evidence type="ECO:0000259" key="3">
    <source>
        <dbReference type="Pfam" id="PF14509"/>
    </source>
</evidence>
<evidence type="ECO:0000259" key="1">
    <source>
        <dbReference type="Pfam" id="PF10566"/>
    </source>
</evidence>
<dbReference type="InterPro" id="IPR019563">
    <property type="entry name" value="GH97_catalytic"/>
</dbReference>
<dbReference type="InterPro" id="IPR029486">
    <property type="entry name" value="GH97_N"/>
</dbReference>
<dbReference type="Pfam" id="PF14508">
    <property type="entry name" value="GH97_N"/>
    <property type="match status" value="1"/>
</dbReference>
<evidence type="ECO:0000313" key="5">
    <source>
        <dbReference type="Proteomes" id="UP000654004"/>
    </source>
</evidence>
<keyword evidence="5" id="KW-1185">Reference proteome</keyword>
<dbReference type="InterPro" id="IPR013785">
    <property type="entry name" value="Aldolase_TIM"/>
</dbReference>
<feature type="domain" description="Glycosyl-hydrolase 97 C-terminal oligomerisation" evidence="3">
    <location>
        <begin position="599"/>
        <end position="700"/>
    </location>
</feature>
<proteinExistence type="predicted"/>
<dbReference type="Proteomes" id="UP000654004">
    <property type="component" value="Unassembled WGS sequence"/>
</dbReference>
<dbReference type="PANTHER" id="PTHR35803:SF1">
    <property type="entry name" value="GLUCAN 1,4-ALPHA-GLUCOSIDASE SUSB"/>
    <property type="match status" value="1"/>
</dbReference>
<feature type="domain" description="Glycosyl-hydrolase 97 N-terminal" evidence="2">
    <location>
        <begin position="50"/>
        <end position="299"/>
    </location>
</feature>
<accession>A0ABQ2QJV8</accession>
<dbReference type="EMBL" id="BMQW01000003">
    <property type="protein sequence ID" value="GGP84380.1"/>
    <property type="molecule type" value="Genomic_DNA"/>
</dbReference>
<dbReference type="SUPFAM" id="SSF51445">
    <property type="entry name" value="(Trans)glycosidases"/>
    <property type="match status" value="1"/>
</dbReference>
<evidence type="ECO:0000259" key="2">
    <source>
        <dbReference type="Pfam" id="PF14508"/>
    </source>
</evidence>
<evidence type="ECO:0000313" key="4">
    <source>
        <dbReference type="EMBL" id="GGP84380.1"/>
    </source>
</evidence>